<evidence type="ECO:0000313" key="2">
    <source>
        <dbReference type="EMBL" id="MBR0664426.1"/>
    </source>
</evidence>
<feature type="region of interest" description="Disordered" evidence="1">
    <location>
        <begin position="1"/>
        <end position="67"/>
    </location>
</feature>
<name>A0ABS5EVV1_9PROT</name>
<comment type="caution">
    <text evidence="2">The sequence shown here is derived from an EMBL/GenBank/DDBJ whole genome shotgun (WGS) entry which is preliminary data.</text>
</comment>
<feature type="compositionally biased region" description="Basic and acidic residues" evidence="1">
    <location>
        <begin position="16"/>
        <end position="55"/>
    </location>
</feature>
<accession>A0ABS5EVV1</accession>
<dbReference type="EMBL" id="JAAGBB010000008">
    <property type="protein sequence ID" value="MBR0664426.1"/>
    <property type="molecule type" value="Genomic_DNA"/>
</dbReference>
<keyword evidence="3" id="KW-1185">Reference proteome</keyword>
<protein>
    <recommendedName>
        <fullName evidence="4">CsbD family protein</fullName>
    </recommendedName>
</protein>
<gene>
    <name evidence="2" type="ORF">GXW71_08670</name>
</gene>
<dbReference type="Proteomes" id="UP001196870">
    <property type="component" value="Unassembled WGS sequence"/>
</dbReference>
<evidence type="ECO:0008006" key="4">
    <source>
        <dbReference type="Google" id="ProtNLM"/>
    </source>
</evidence>
<sequence>MPKPVPASKQPIPGSAKKDNIDLRSTDAHGRQADEVESHTERAKKKVEGETHRAGETSGAFKDQTAR</sequence>
<dbReference type="RefSeq" id="WP_211852088.1">
    <property type="nucleotide sequence ID" value="NZ_JAAGBB010000008.1"/>
</dbReference>
<proteinExistence type="predicted"/>
<evidence type="ECO:0000256" key="1">
    <source>
        <dbReference type="SAM" id="MobiDB-lite"/>
    </source>
</evidence>
<organism evidence="2 3">
    <name type="scientific">Plastoroseomonas hellenica</name>
    <dbReference type="NCBI Taxonomy" id="2687306"/>
    <lineage>
        <taxon>Bacteria</taxon>
        <taxon>Pseudomonadati</taxon>
        <taxon>Pseudomonadota</taxon>
        <taxon>Alphaproteobacteria</taxon>
        <taxon>Acetobacterales</taxon>
        <taxon>Acetobacteraceae</taxon>
        <taxon>Plastoroseomonas</taxon>
    </lineage>
</organism>
<evidence type="ECO:0000313" key="3">
    <source>
        <dbReference type="Proteomes" id="UP001196870"/>
    </source>
</evidence>
<reference evidence="3" key="1">
    <citation type="journal article" date="2021" name="Syst. Appl. Microbiol.">
        <title>Roseomonas hellenica sp. nov., isolated from roots of wild-growing Alkanna tinctoria.</title>
        <authorList>
            <person name="Rat A."/>
            <person name="Naranjo H.D."/>
            <person name="Lebbe L."/>
            <person name="Cnockaert M."/>
            <person name="Krigas N."/>
            <person name="Grigoriadou K."/>
            <person name="Maloupa E."/>
            <person name="Willems A."/>
        </authorList>
    </citation>
    <scope>NUCLEOTIDE SEQUENCE [LARGE SCALE GENOMIC DNA]</scope>
    <source>
        <strain evidence="3">LMG 31523</strain>
    </source>
</reference>